<dbReference type="Gene3D" id="1.20.1250.20">
    <property type="entry name" value="MFS general substrate transporter like domains"/>
    <property type="match status" value="1"/>
</dbReference>
<feature type="transmembrane region" description="Helical" evidence="7">
    <location>
        <begin position="51"/>
        <end position="69"/>
    </location>
</feature>
<feature type="domain" description="Major facilitator superfamily (MFS) profile" evidence="8">
    <location>
        <begin position="15"/>
        <end position="104"/>
    </location>
</feature>
<dbReference type="InterPro" id="IPR020846">
    <property type="entry name" value="MFS_dom"/>
</dbReference>
<keyword evidence="10" id="KW-1185">Reference proteome</keyword>
<keyword evidence="5 7" id="KW-1133">Transmembrane helix</keyword>
<reference evidence="9 10" key="1">
    <citation type="submission" date="2019-03" db="EMBL/GenBank/DDBJ databases">
        <title>Draft genome sequences of novel Actinobacteria.</title>
        <authorList>
            <person name="Sahin N."/>
            <person name="Ay H."/>
            <person name="Saygin H."/>
        </authorList>
    </citation>
    <scope>NUCLEOTIDE SEQUENCE [LARGE SCALE GENOMIC DNA]</scope>
    <source>
        <strain evidence="9 10">KC712</strain>
    </source>
</reference>
<dbReference type="Pfam" id="PF07690">
    <property type="entry name" value="MFS_1"/>
    <property type="match status" value="1"/>
</dbReference>
<feature type="transmembrane region" description="Helical" evidence="7">
    <location>
        <begin position="12"/>
        <end position="36"/>
    </location>
</feature>
<keyword evidence="4 7" id="KW-0812">Transmembrane</keyword>
<evidence type="ECO:0000256" key="2">
    <source>
        <dbReference type="ARBA" id="ARBA00022448"/>
    </source>
</evidence>
<evidence type="ECO:0000256" key="5">
    <source>
        <dbReference type="ARBA" id="ARBA00022989"/>
    </source>
</evidence>
<dbReference type="OrthoDB" id="9781469at2"/>
<dbReference type="GO" id="GO:0005886">
    <property type="term" value="C:plasma membrane"/>
    <property type="evidence" value="ECO:0007669"/>
    <property type="project" value="UniProtKB-SubCell"/>
</dbReference>
<dbReference type="GO" id="GO:0022857">
    <property type="term" value="F:transmembrane transporter activity"/>
    <property type="evidence" value="ECO:0007669"/>
    <property type="project" value="InterPro"/>
</dbReference>
<dbReference type="AlphaFoldDB" id="A0A4R4X121"/>
<dbReference type="SUPFAM" id="SSF103473">
    <property type="entry name" value="MFS general substrate transporter"/>
    <property type="match status" value="1"/>
</dbReference>
<comment type="subcellular location">
    <subcellularLocation>
        <location evidence="1">Cell membrane</location>
        <topology evidence="1">Multi-pass membrane protein</topology>
    </subcellularLocation>
</comment>
<protein>
    <submittedName>
        <fullName evidence="9">MFS transporter</fullName>
    </submittedName>
</protein>
<evidence type="ECO:0000313" key="10">
    <source>
        <dbReference type="Proteomes" id="UP000294543"/>
    </source>
</evidence>
<keyword evidence="6 7" id="KW-0472">Membrane</keyword>
<dbReference type="PROSITE" id="PS50850">
    <property type="entry name" value="MFS"/>
    <property type="match status" value="1"/>
</dbReference>
<dbReference type="InterPro" id="IPR011701">
    <property type="entry name" value="MFS"/>
</dbReference>
<evidence type="ECO:0000256" key="1">
    <source>
        <dbReference type="ARBA" id="ARBA00004651"/>
    </source>
</evidence>
<dbReference type="EMBL" id="SMKP01000015">
    <property type="protein sequence ID" value="TDD23893.1"/>
    <property type="molecule type" value="Genomic_DNA"/>
</dbReference>
<evidence type="ECO:0000259" key="8">
    <source>
        <dbReference type="PROSITE" id="PS50850"/>
    </source>
</evidence>
<evidence type="ECO:0000256" key="3">
    <source>
        <dbReference type="ARBA" id="ARBA00022475"/>
    </source>
</evidence>
<proteinExistence type="predicted"/>
<feature type="transmembrane region" description="Helical" evidence="7">
    <location>
        <begin position="81"/>
        <end position="98"/>
    </location>
</feature>
<name>A0A4R4X121_9ACTN</name>
<keyword evidence="3" id="KW-1003">Cell membrane</keyword>
<organism evidence="9 10">
    <name type="scientific">Nonomuraea diastatica</name>
    <dbReference type="NCBI Taxonomy" id="1848329"/>
    <lineage>
        <taxon>Bacteria</taxon>
        <taxon>Bacillati</taxon>
        <taxon>Actinomycetota</taxon>
        <taxon>Actinomycetes</taxon>
        <taxon>Streptosporangiales</taxon>
        <taxon>Streptosporangiaceae</taxon>
        <taxon>Nonomuraea</taxon>
    </lineage>
</organism>
<evidence type="ECO:0000256" key="7">
    <source>
        <dbReference type="SAM" id="Phobius"/>
    </source>
</evidence>
<evidence type="ECO:0000256" key="6">
    <source>
        <dbReference type="ARBA" id="ARBA00023136"/>
    </source>
</evidence>
<dbReference type="InterPro" id="IPR036259">
    <property type="entry name" value="MFS_trans_sf"/>
</dbReference>
<dbReference type="Proteomes" id="UP000294543">
    <property type="component" value="Unassembled WGS sequence"/>
</dbReference>
<comment type="caution">
    <text evidence="9">The sequence shown here is derived from an EMBL/GenBank/DDBJ whole genome shotgun (WGS) entry which is preliminary data.</text>
</comment>
<evidence type="ECO:0000256" key="4">
    <source>
        <dbReference type="ARBA" id="ARBA00022692"/>
    </source>
</evidence>
<keyword evidence="2" id="KW-0813">Transport</keyword>
<gene>
    <name evidence="9" type="ORF">E1294_07810</name>
</gene>
<dbReference type="PANTHER" id="PTHR42718">
    <property type="entry name" value="MAJOR FACILITATOR SUPERFAMILY MULTIDRUG TRANSPORTER MFSC"/>
    <property type="match status" value="1"/>
</dbReference>
<accession>A0A4R4X121</accession>
<sequence>MEQAGGRAGRREWTGLAVLVLPVLLVSMDVTVLYLALPPLSVGLAPSGTELLWIVDIYTFVVAGLLIPMGALGDRIGCRRLLLAGAACFGVASAVAAHPPPPPR</sequence>
<evidence type="ECO:0000313" key="9">
    <source>
        <dbReference type="EMBL" id="TDD23893.1"/>
    </source>
</evidence>
<dbReference type="PANTHER" id="PTHR42718:SF47">
    <property type="entry name" value="METHYL VIOLOGEN RESISTANCE PROTEIN SMVA"/>
    <property type="match status" value="1"/>
</dbReference>
<dbReference type="RefSeq" id="WP_132506245.1">
    <property type="nucleotide sequence ID" value="NZ_SMKP01000015.1"/>
</dbReference>